<name>A0AAW1S9J7_9CHLO</name>
<dbReference type="AlphaFoldDB" id="A0AAW1S9J7"/>
<keyword evidence="3" id="KW-1185">Reference proteome</keyword>
<gene>
    <name evidence="2" type="ORF">WJX74_007045</name>
</gene>
<evidence type="ECO:0000256" key="1">
    <source>
        <dbReference type="SAM" id="MobiDB-lite"/>
    </source>
</evidence>
<accession>A0AAW1S9J7</accession>
<proteinExistence type="predicted"/>
<protein>
    <submittedName>
        <fullName evidence="2">Uncharacterized protein</fullName>
    </submittedName>
</protein>
<dbReference type="Proteomes" id="UP001438707">
    <property type="component" value="Unassembled WGS sequence"/>
</dbReference>
<feature type="region of interest" description="Disordered" evidence="1">
    <location>
        <begin position="1"/>
        <end position="48"/>
    </location>
</feature>
<evidence type="ECO:0000313" key="3">
    <source>
        <dbReference type="Proteomes" id="UP001438707"/>
    </source>
</evidence>
<evidence type="ECO:0000313" key="2">
    <source>
        <dbReference type="EMBL" id="KAK9843105.1"/>
    </source>
</evidence>
<feature type="compositionally biased region" description="Low complexity" evidence="1">
    <location>
        <begin position="1"/>
        <end position="20"/>
    </location>
</feature>
<feature type="compositionally biased region" description="Polar residues" evidence="1">
    <location>
        <begin position="35"/>
        <end position="48"/>
    </location>
</feature>
<sequence>MVDLRSSSARSAPAGSVPAADEAVRKRKTKANKQAAEQQTGAATSSLQAGYAVVRPRRGVSKIPQADFRAYRGFRAASADPNITQGNILISWQPLPDQPLPYEKILELKEKGVDIPKLDLTPYSEHQLSYMPF</sequence>
<organism evidence="2 3">
    <name type="scientific">Apatococcus lobatus</name>
    <dbReference type="NCBI Taxonomy" id="904363"/>
    <lineage>
        <taxon>Eukaryota</taxon>
        <taxon>Viridiplantae</taxon>
        <taxon>Chlorophyta</taxon>
        <taxon>core chlorophytes</taxon>
        <taxon>Trebouxiophyceae</taxon>
        <taxon>Chlorellales</taxon>
        <taxon>Chlorellaceae</taxon>
        <taxon>Apatococcus</taxon>
    </lineage>
</organism>
<comment type="caution">
    <text evidence="2">The sequence shown here is derived from an EMBL/GenBank/DDBJ whole genome shotgun (WGS) entry which is preliminary data.</text>
</comment>
<dbReference type="EMBL" id="JALJOS010000002">
    <property type="protein sequence ID" value="KAK9843105.1"/>
    <property type="molecule type" value="Genomic_DNA"/>
</dbReference>
<reference evidence="2 3" key="1">
    <citation type="journal article" date="2024" name="Nat. Commun.">
        <title>Phylogenomics reveals the evolutionary origins of lichenization in chlorophyte algae.</title>
        <authorList>
            <person name="Puginier C."/>
            <person name="Libourel C."/>
            <person name="Otte J."/>
            <person name="Skaloud P."/>
            <person name="Haon M."/>
            <person name="Grisel S."/>
            <person name="Petersen M."/>
            <person name="Berrin J.G."/>
            <person name="Delaux P.M."/>
            <person name="Dal Grande F."/>
            <person name="Keller J."/>
        </authorList>
    </citation>
    <scope>NUCLEOTIDE SEQUENCE [LARGE SCALE GENOMIC DNA]</scope>
    <source>
        <strain evidence="2 3">SAG 2145</strain>
    </source>
</reference>